<organism evidence="1 2">
    <name type="scientific">Klebsiella michiganensis</name>
    <dbReference type="NCBI Taxonomy" id="1134687"/>
    <lineage>
        <taxon>Bacteria</taxon>
        <taxon>Pseudomonadati</taxon>
        <taxon>Pseudomonadota</taxon>
        <taxon>Gammaproteobacteria</taxon>
        <taxon>Enterobacterales</taxon>
        <taxon>Enterobacteriaceae</taxon>
        <taxon>Klebsiella/Raoultella group</taxon>
        <taxon>Klebsiella</taxon>
    </lineage>
</organism>
<accession>A0A7H4N2D0</accession>
<name>A0A7H4N2D0_9ENTR</name>
<evidence type="ECO:0000313" key="1">
    <source>
        <dbReference type="EMBL" id="STV75187.1"/>
    </source>
</evidence>
<protein>
    <submittedName>
        <fullName evidence="1">Peptidase</fullName>
    </submittedName>
</protein>
<dbReference type="Proteomes" id="UP000254863">
    <property type="component" value="Unassembled WGS sequence"/>
</dbReference>
<proteinExistence type="predicted"/>
<dbReference type="EMBL" id="UGMS01000001">
    <property type="protein sequence ID" value="STV75187.1"/>
    <property type="molecule type" value="Genomic_DNA"/>
</dbReference>
<dbReference type="AlphaFoldDB" id="A0A7H4N2D0"/>
<gene>
    <name evidence="1" type="ORF">NCTC11685_01408</name>
</gene>
<comment type="caution">
    <text evidence="1">The sequence shown here is derived from an EMBL/GenBank/DDBJ whole genome shotgun (WGS) entry which is preliminary data.</text>
</comment>
<evidence type="ECO:0000313" key="2">
    <source>
        <dbReference type="Proteomes" id="UP000254863"/>
    </source>
</evidence>
<reference evidence="1 2" key="1">
    <citation type="submission" date="2018-06" db="EMBL/GenBank/DDBJ databases">
        <authorList>
            <consortium name="Pathogen Informatics"/>
            <person name="Doyle S."/>
        </authorList>
    </citation>
    <scope>NUCLEOTIDE SEQUENCE [LARGE SCALE GENOMIC DNA]</scope>
    <source>
        <strain evidence="1 2">NCTC11685</strain>
    </source>
</reference>
<sequence>MNYSICINTATGFLNRNGTWKVWRAGWKIPSDPRRKESCLHPGEVACESNVSRGYSAATFWASYAQQAFAATLVPDNALAYRYVDGSPVFQNPDGTRRRDAGAFFSAACAQQPAHFW</sequence>